<feature type="transmembrane region" description="Helical" evidence="2">
    <location>
        <begin position="142"/>
        <end position="163"/>
    </location>
</feature>
<gene>
    <name evidence="3" type="ORF">EGYM00163_LOCUS32517</name>
</gene>
<evidence type="ECO:0000256" key="1">
    <source>
        <dbReference type="SAM" id="MobiDB-lite"/>
    </source>
</evidence>
<evidence type="ECO:0000313" key="3">
    <source>
        <dbReference type="EMBL" id="CAE0821343.1"/>
    </source>
</evidence>
<reference evidence="3" key="1">
    <citation type="submission" date="2021-01" db="EMBL/GenBank/DDBJ databases">
        <authorList>
            <person name="Corre E."/>
            <person name="Pelletier E."/>
            <person name="Niang G."/>
            <person name="Scheremetjew M."/>
            <person name="Finn R."/>
            <person name="Kale V."/>
            <person name="Holt S."/>
            <person name="Cochrane G."/>
            <person name="Meng A."/>
            <person name="Brown T."/>
            <person name="Cohen L."/>
        </authorList>
    </citation>
    <scope>NUCLEOTIDE SEQUENCE</scope>
    <source>
        <strain evidence="3">CCMP1594</strain>
    </source>
</reference>
<keyword evidence="2" id="KW-0812">Transmembrane</keyword>
<feature type="compositionally biased region" description="Pro residues" evidence="1">
    <location>
        <begin position="61"/>
        <end position="70"/>
    </location>
</feature>
<dbReference type="AlphaFoldDB" id="A0A7S4G0M6"/>
<accession>A0A7S4G0M6</accession>
<keyword evidence="2" id="KW-1133">Transmembrane helix</keyword>
<organism evidence="3">
    <name type="scientific">Eutreptiella gymnastica</name>
    <dbReference type="NCBI Taxonomy" id="73025"/>
    <lineage>
        <taxon>Eukaryota</taxon>
        <taxon>Discoba</taxon>
        <taxon>Euglenozoa</taxon>
        <taxon>Euglenida</taxon>
        <taxon>Spirocuta</taxon>
        <taxon>Euglenophyceae</taxon>
        <taxon>Eutreptiales</taxon>
        <taxon>Eutreptiaceae</taxon>
        <taxon>Eutreptiella</taxon>
    </lineage>
</organism>
<feature type="region of interest" description="Disordered" evidence="1">
    <location>
        <begin position="47"/>
        <end position="72"/>
    </location>
</feature>
<proteinExistence type="predicted"/>
<evidence type="ECO:0000256" key="2">
    <source>
        <dbReference type="SAM" id="Phobius"/>
    </source>
</evidence>
<sequence>MSSNGFNGFPLFDRVEHASFVGGGGRGAIAQIFVLDKFVAETLKKSNFVRRTPPKKKPTSTPGPPPPPQQPRSFGIYVYLSTCVCVCARAPLALLPKGNGQDVVPTGKGTSVGPEPNHELSLESCGSVGLPCRPLRLAAQGLAVALLRFFGFPPYIVLCMLWLA</sequence>
<protein>
    <submittedName>
        <fullName evidence="3">Uncharacterized protein</fullName>
    </submittedName>
</protein>
<keyword evidence="2" id="KW-0472">Membrane</keyword>
<dbReference type="EMBL" id="HBJA01093718">
    <property type="protein sequence ID" value="CAE0821343.1"/>
    <property type="molecule type" value="Transcribed_RNA"/>
</dbReference>
<name>A0A7S4G0M6_9EUGL</name>